<dbReference type="Gene3D" id="2.60.40.1820">
    <property type="match status" value="1"/>
</dbReference>
<dbReference type="SUPFAM" id="SSF117070">
    <property type="entry name" value="LEA14-like"/>
    <property type="match status" value="1"/>
</dbReference>
<dbReference type="InterPro" id="IPR055301">
    <property type="entry name" value="Lea14-like_2"/>
</dbReference>
<evidence type="ECO:0000256" key="1">
    <source>
        <dbReference type="SAM" id="Phobius"/>
    </source>
</evidence>
<feature type="domain" description="Late embryogenesis abundant protein LEA-2 subgroup" evidence="2">
    <location>
        <begin position="104"/>
        <end position="203"/>
    </location>
</feature>
<dbReference type="InterPro" id="IPR004864">
    <property type="entry name" value="LEA_2"/>
</dbReference>
<dbReference type="PANTHER" id="PTHR31852">
    <property type="entry name" value="LATE EMBRYOGENESIS ABUNDANT (LEA) HYDROXYPROLINE-RICH GLYCOPROTEIN FAMILY"/>
    <property type="match status" value="1"/>
</dbReference>
<organism evidence="3 4">
    <name type="scientific">Corchorus capsularis</name>
    <name type="common">Jute</name>
    <dbReference type="NCBI Taxonomy" id="210143"/>
    <lineage>
        <taxon>Eukaryota</taxon>
        <taxon>Viridiplantae</taxon>
        <taxon>Streptophyta</taxon>
        <taxon>Embryophyta</taxon>
        <taxon>Tracheophyta</taxon>
        <taxon>Spermatophyta</taxon>
        <taxon>Magnoliopsida</taxon>
        <taxon>eudicotyledons</taxon>
        <taxon>Gunneridae</taxon>
        <taxon>Pentapetalae</taxon>
        <taxon>rosids</taxon>
        <taxon>malvids</taxon>
        <taxon>Malvales</taxon>
        <taxon>Malvaceae</taxon>
        <taxon>Grewioideae</taxon>
        <taxon>Apeibeae</taxon>
        <taxon>Corchorus</taxon>
    </lineage>
</organism>
<dbReference type="Gramene" id="OMO79645">
    <property type="protein sequence ID" value="OMO79645"/>
    <property type="gene ID" value="CCACVL1_13532"/>
</dbReference>
<gene>
    <name evidence="3" type="ORF">CCACVL1_13532</name>
</gene>
<evidence type="ECO:0000259" key="2">
    <source>
        <dbReference type="Pfam" id="PF03168"/>
    </source>
</evidence>
<dbReference type="Pfam" id="PF03168">
    <property type="entry name" value="LEA_2"/>
    <property type="match status" value="1"/>
</dbReference>
<reference evidence="3 4" key="1">
    <citation type="submission" date="2013-09" db="EMBL/GenBank/DDBJ databases">
        <title>Corchorus capsularis genome sequencing.</title>
        <authorList>
            <person name="Alam M."/>
            <person name="Haque M.S."/>
            <person name="Islam M.S."/>
            <person name="Emdad E.M."/>
            <person name="Islam M.M."/>
            <person name="Ahmed B."/>
            <person name="Halim A."/>
            <person name="Hossen Q.M.M."/>
            <person name="Hossain M.Z."/>
            <person name="Ahmed R."/>
            <person name="Khan M.M."/>
            <person name="Islam R."/>
            <person name="Rashid M.M."/>
            <person name="Khan S.A."/>
            <person name="Rahman M.S."/>
            <person name="Alam M."/>
        </authorList>
    </citation>
    <scope>NUCLEOTIDE SEQUENCE [LARGE SCALE GENOMIC DNA]</scope>
    <source>
        <strain evidence="4">cv. CVL-1</strain>
        <tissue evidence="3">Whole seedling</tissue>
    </source>
</reference>
<keyword evidence="1" id="KW-0812">Transmembrane</keyword>
<dbReference type="STRING" id="210143.A0A1R3IAQ6"/>
<proteinExistence type="predicted"/>
<evidence type="ECO:0000313" key="4">
    <source>
        <dbReference type="Proteomes" id="UP000188268"/>
    </source>
</evidence>
<keyword evidence="1" id="KW-1133">Transmembrane helix</keyword>
<dbReference type="AlphaFoldDB" id="A0A1R3IAQ6"/>
<comment type="caution">
    <text evidence="3">The sequence shown here is derived from an EMBL/GenBank/DDBJ whole genome shotgun (WGS) entry which is preliminary data.</text>
</comment>
<keyword evidence="1" id="KW-0472">Membrane</keyword>
<dbReference type="OMA" id="AFTFRFG"/>
<feature type="transmembrane region" description="Helical" evidence="1">
    <location>
        <begin position="39"/>
        <end position="66"/>
    </location>
</feature>
<dbReference type="Proteomes" id="UP000188268">
    <property type="component" value="Unassembled WGS sequence"/>
</dbReference>
<dbReference type="OrthoDB" id="764273at2759"/>
<protein>
    <submittedName>
        <fullName evidence="3">Late embryogenesis abundant protein, LEA-14</fullName>
    </submittedName>
</protein>
<accession>A0A1R3IAQ6</accession>
<keyword evidence="4" id="KW-1185">Reference proteome</keyword>
<name>A0A1R3IAQ6_COCAP</name>
<sequence>MAMGDREQVKPLAPAAFQSRSDDEEALSYKQLRLKNRKFVIQCCGCVAAFVLILAVVILVLFFTVFRIHDPKIWFNSATILQPPEFFPNGSLRTDVNVTLLADVSVKNPNAASFKFNNSTTLIYYGGRVVGEGVHLQGKAEARRTLRRNVTVNIIPEKVLEVPSAVADFASGALNISGYSRISGRVKILNIIKKNVVVKFNCSMTYRISTQDFVGERCRPELEM</sequence>
<evidence type="ECO:0000313" key="3">
    <source>
        <dbReference type="EMBL" id="OMO79645.1"/>
    </source>
</evidence>
<dbReference type="EMBL" id="AWWV01010371">
    <property type="protein sequence ID" value="OMO79645.1"/>
    <property type="molecule type" value="Genomic_DNA"/>
</dbReference>